<reference evidence="1" key="1">
    <citation type="submission" date="2022-10" db="EMBL/GenBank/DDBJ databases">
        <title>The complete genomes of actinobacterial strains from the NBC collection.</title>
        <authorList>
            <person name="Joergensen T.S."/>
            <person name="Alvarez Arevalo M."/>
            <person name="Sterndorff E.B."/>
            <person name="Faurdal D."/>
            <person name="Vuksanovic O."/>
            <person name="Mourched A.-S."/>
            <person name="Charusanti P."/>
            <person name="Shaw S."/>
            <person name="Blin K."/>
            <person name="Weber T."/>
        </authorList>
    </citation>
    <scope>NUCLEOTIDE SEQUENCE</scope>
    <source>
        <strain evidence="1">NBC_00248</strain>
    </source>
</reference>
<gene>
    <name evidence="1" type="ORF">OG517_02530</name>
</gene>
<name>A0ABZ1T4Y0_STRVG</name>
<dbReference type="EMBL" id="CP108090">
    <property type="protein sequence ID" value="WUQ10396.1"/>
    <property type="molecule type" value="Genomic_DNA"/>
</dbReference>
<dbReference type="Proteomes" id="UP001432039">
    <property type="component" value="Chromosome"/>
</dbReference>
<organism evidence="1 2">
    <name type="scientific">Streptomyces virginiae</name>
    <name type="common">Streptomyces cinnamonensis</name>
    <dbReference type="NCBI Taxonomy" id="1961"/>
    <lineage>
        <taxon>Bacteria</taxon>
        <taxon>Bacillati</taxon>
        <taxon>Actinomycetota</taxon>
        <taxon>Actinomycetes</taxon>
        <taxon>Kitasatosporales</taxon>
        <taxon>Streptomycetaceae</taxon>
        <taxon>Streptomyces</taxon>
    </lineage>
</organism>
<evidence type="ECO:0000313" key="1">
    <source>
        <dbReference type="EMBL" id="WUQ10396.1"/>
    </source>
</evidence>
<dbReference type="GO" id="GO:0016787">
    <property type="term" value="F:hydrolase activity"/>
    <property type="evidence" value="ECO:0007669"/>
    <property type="project" value="UniProtKB-KW"/>
</dbReference>
<accession>A0ABZ1T4Y0</accession>
<keyword evidence="2" id="KW-1185">Reference proteome</keyword>
<sequence length="86" mass="8863">MRRNGSRVLLGRYAKGLGYFVGLPRTAGERTAFGHHGSGGSIAFADRARGLAFGLTRTRLVGGAADTAARTLADEIRSAVTGAKGS</sequence>
<dbReference type="SUPFAM" id="SSF56601">
    <property type="entry name" value="beta-lactamase/transpeptidase-like"/>
    <property type="match status" value="1"/>
</dbReference>
<keyword evidence="1" id="KW-0378">Hydrolase</keyword>
<protein>
    <submittedName>
        <fullName evidence="1">Serine hydrolase</fullName>
    </submittedName>
</protein>
<dbReference type="InterPro" id="IPR012338">
    <property type="entry name" value="Beta-lactam/transpept-like"/>
</dbReference>
<dbReference type="Gene3D" id="3.40.710.10">
    <property type="entry name" value="DD-peptidase/beta-lactamase superfamily"/>
    <property type="match status" value="1"/>
</dbReference>
<evidence type="ECO:0000313" key="2">
    <source>
        <dbReference type="Proteomes" id="UP001432039"/>
    </source>
</evidence>
<proteinExistence type="predicted"/>